<dbReference type="PANTHER" id="PTHR47706:SF9">
    <property type="entry name" value="NMRA-LIKE DOMAIN-CONTAINING PROTEIN-RELATED"/>
    <property type="match status" value="1"/>
</dbReference>
<dbReference type="GO" id="GO:0000981">
    <property type="term" value="F:DNA-binding transcription factor activity, RNA polymerase II-specific"/>
    <property type="evidence" value="ECO:0007669"/>
    <property type="project" value="InterPro"/>
</dbReference>
<evidence type="ECO:0000256" key="2">
    <source>
        <dbReference type="ARBA" id="ARBA00022857"/>
    </source>
</evidence>
<dbReference type="InterPro" id="IPR036291">
    <property type="entry name" value="NAD(P)-bd_dom_sf"/>
</dbReference>
<keyword evidence="3" id="KW-0560">Oxidoreductase</keyword>
<gene>
    <name evidence="9" type="ORF">PISL3812_03490</name>
</gene>
<evidence type="ECO:0000256" key="4">
    <source>
        <dbReference type="ARBA" id="ARBA00023015"/>
    </source>
</evidence>
<dbReference type="InterPro" id="IPR036864">
    <property type="entry name" value="Zn2-C6_fun-type_DNA-bd_sf"/>
</dbReference>
<evidence type="ECO:0000256" key="5">
    <source>
        <dbReference type="ARBA" id="ARBA00023125"/>
    </source>
</evidence>
<dbReference type="Gene3D" id="4.10.240.10">
    <property type="entry name" value="Zn(2)-C6 fungal-type DNA-binding domain"/>
    <property type="match status" value="1"/>
</dbReference>
<dbReference type="InterPro" id="IPR008030">
    <property type="entry name" value="NmrA-like"/>
</dbReference>
<sequence>MFYLNYGEMDVAASHPNKNTETKLKSVASVACSLCYRKKRKCDRKLPSCGRNGNICIYDDSPHERPGLMPIGGLLNGLAGAGGLDALITTQTLQNMAPSPLEIVKNYARTVKRWLPIIKLSRLTDQLEAAHWDKSITLQANTIALLMSMQLAMQPSAGEGNTGNPGVQNRLYEQCQLNFALLQAFKQSALETRQCGILLAVYQLGAGLISDAYVTLSTTAGIVRVNQLALYPLDGYKENDNEAKRIWWGVFLLDRLIAQSNWNRDYYPLIMEPPAWSAVLPNEDSSNKIAIRIQDIDAHECDYFCRELQAAYIAGQVIEYNRDYNEEKHVLGWNELTTRLTRLLNTLFAQAPGSWRTSCGAIAMVIISTLDLHLSSLETREGRASQQLQSSAEASASTVRMNTEIVANSLADNDQAIRELLPIAGVIANYRTAQVICRRAELSQSLTTEDRLALITMTKALERAKLRWGLADTYLHHISGGNVGQAILDALLASPTKFNITLLVRAESTSTIPQASNSAIKILKGDLKSHAFLQSSLTGQDALVLALNSTPPSFELQNTLSDAAAKAGVKRIIPSDFGSDVTNPAIVEAVPPYQAKLDATKYLETIAAENPATSWTAVINGPFYDWCLKRNLYGFNPKTRTAVLYDDGVARFDTTNLHTVGKAVAEILSVSNKFQNEYVYISEFTVSQNDIFDALLRVTSTKREDWTVEHRTAKSMKLQGLDKLKKQDFTGVYDLIFAAIHQRGLGSDFSAIRKLDNDLLGVVKGDIFEATQKIVESM</sequence>
<dbReference type="GO" id="GO:0006351">
    <property type="term" value="P:DNA-templated transcription"/>
    <property type="evidence" value="ECO:0007669"/>
    <property type="project" value="InterPro"/>
</dbReference>
<dbReference type="Pfam" id="PF04082">
    <property type="entry name" value="Fungal_trans"/>
    <property type="match status" value="1"/>
</dbReference>
<organism evidence="9 10">
    <name type="scientific">Talaromyces islandicus</name>
    <name type="common">Penicillium islandicum</name>
    <dbReference type="NCBI Taxonomy" id="28573"/>
    <lineage>
        <taxon>Eukaryota</taxon>
        <taxon>Fungi</taxon>
        <taxon>Dikarya</taxon>
        <taxon>Ascomycota</taxon>
        <taxon>Pezizomycotina</taxon>
        <taxon>Eurotiomycetes</taxon>
        <taxon>Eurotiomycetidae</taxon>
        <taxon>Eurotiales</taxon>
        <taxon>Trichocomaceae</taxon>
        <taxon>Talaromyces</taxon>
        <taxon>Talaromyces sect. Islandici</taxon>
    </lineage>
</organism>
<evidence type="ECO:0000256" key="6">
    <source>
        <dbReference type="ARBA" id="ARBA00023163"/>
    </source>
</evidence>
<dbReference type="SMART" id="SM00066">
    <property type="entry name" value="GAL4"/>
    <property type="match status" value="1"/>
</dbReference>
<dbReference type="Pfam" id="PF05368">
    <property type="entry name" value="NmrA"/>
    <property type="match status" value="1"/>
</dbReference>
<evidence type="ECO:0000313" key="10">
    <source>
        <dbReference type="Proteomes" id="UP000054383"/>
    </source>
</evidence>
<dbReference type="PANTHER" id="PTHR47706">
    <property type="entry name" value="NMRA-LIKE FAMILY PROTEIN"/>
    <property type="match status" value="1"/>
</dbReference>
<keyword evidence="4" id="KW-0805">Transcription regulation</keyword>
<keyword evidence="1" id="KW-0479">Metal-binding</keyword>
<keyword evidence="6" id="KW-0804">Transcription</keyword>
<dbReference type="Proteomes" id="UP000054383">
    <property type="component" value="Unassembled WGS sequence"/>
</dbReference>
<dbReference type="GO" id="GO:0003677">
    <property type="term" value="F:DNA binding"/>
    <property type="evidence" value="ECO:0007669"/>
    <property type="project" value="UniProtKB-KW"/>
</dbReference>
<evidence type="ECO:0000259" key="8">
    <source>
        <dbReference type="SMART" id="SM00066"/>
    </source>
</evidence>
<evidence type="ECO:0000256" key="1">
    <source>
        <dbReference type="ARBA" id="ARBA00022723"/>
    </source>
</evidence>
<dbReference type="SUPFAM" id="SSF57701">
    <property type="entry name" value="Zn2/Cys6 DNA-binding domain"/>
    <property type="match status" value="1"/>
</dbReference>
<keyword evidence="2" id="KW-0521">NADP</keyword>
<dbReference type="CDD" id="cd12148">
    <property type="entry name" value="fungal_TF_MHR"/>
    <property type="match status" value="1"/>
</dbReference>
<dbReference type="CDD" id="cd00067">
    <property type="entry name" value="GAL4"/>
    <property type="match status" value="1"/>
</dbReference>
<reference evidence="9 10" key="1">
    <citation type="submission" date="2015-04" db="EMBL/GenBank/DDBJ databases">
        <authorList>
            <person name="Syromyatnikov M.Y."/>
            <person name="Popov V.N."/>
        </authorList>
    </citation>
    <scope>NUCLEOTIDE SEQUENCE [LARGE SCALE GENOMIC DNA]</scope>
    <source>
        <strain evidence="9">WF-38-12</strain>
    </source>
</reference>
<dbReference type="GO" id="GO:0008270">
    <property type="term" value="F:zinc ion binding"/>
    <property type="evidence" value="ECO:0007669"/>
    <property type="project" value="InterPro"/>
</dbReference>
<dbReference type="InterPro" id="IPR001138">
    <property type="entry name" value="Zn2Cys6_DnaBD"/>
</dbReference>
<keyword evidence="5" id="KW-0238">DNA-binding</keyword>
<proteinExistence type="predicted"/>
<protein>
    <recommendedName>
        <fullName evidence="8">Zn(2)-C6 fungal-type domain-containing protein</fullName>
    </recommendedName>
</protein>
<dbReference type="OrthoDB" id="9974981at2759"/>
<evidence type="ECO:0000256" key="7">
    <source>
        <dbReference type="ARBA" id="ARBA00023242"/>
    </source>
</evidence>
<keyword evidence="10" id="KW-1185">Reference proteome</keyword>
<dbReference type="EMBL" id="CVMT01000002">
    <property type="protein sequence ID" value="CRG86484.1"/>
    <property type="molecule type" value="Genomic_DNA"/>
</dbReference>
<dbReference type="Gene3D" id="3.40.50.720">
    <property type="entry name" value="NAD(P)-binding Rossmann-like Domain"/>
    <property type="match status" value="1"/>
</dbReference>
<dbReference type="InterPro" id="IPR045312">
    <property type="entry name" value="PCBER-like"/>
</dbReference>
<name>A0A0U1LSX3_TALIS</name>
<feature type="domain" description="Zn(2)-C6 fungal-type" evidence="8">
    <location>
        <begin position="26"/>
        <end position="67"/>
    </location>
</feature>
<accession>A0A0U1LSX3</accession>
<dbReference type="GO" id="GO:0016491">
    <property type="term" value="F:oxidoreductase activity"/>
    <property type="evidence" value="ECO:0007669"/>
    <property type="project" value="UniProtKB-KW"/>
</dbReference>
<dbReference type="Pfam" id="PF00172">
    <property type="entry name" value="Zn_clus"/>
    <property type="match status" value="1"/>
</dbReference>
<dbReference type="InterPro" id="IPR051609">
    <property type="entry name" value="NmrA/Isoflavone_reductase-like"/>
</dbReference>
<dbReference type="InterPro" id="IPR007219">
    <property type="entry name" value="XnlR_reg_dom"/>
</dbReference>
<dbReference type="AlphaFoldDB" id="A0A0U1LSX3"/>
<evidence type="ECO:0000256" key="3">
    <source>
        <dbReference type="ARBA" id="ARBA00023002"/>
    </source>
</evidence>
<keyword evidence="7" id="KW-0539">Nucleus</keyword>
<dbReference type="CDD" id="cd05259">
    <property type="entry name" value="PCBER_SDR_a"/>
    <property type="match status" value="1"/>
</dbReference>
<dbReference type="STRING" id="28573.A0A0U1LSX3"/>
<evidence type="ECO:0000313" key="9">
    <source>
        <dbReference type="EMBL" id="CRG86484.1"/>
    </source>
</evidence>
<dbReference type="SUPFAM" id="SSF51735">
    <property type="entry name" value="NAD(P)-binding Rossmann-fold domains"/>
    <property type="match status" value="1"/>
</dbReference>